<proteinExistence type="inferred from homology"/>
<dbReference type="Gene3D" id="1.10.1450.10">
    <property type="entry name" value="Tetraspanin"/>
    <property type="match status" value="1"/>
</dbReference>
<dbReference type="InterPro" id="IPR018499">
    <property type="entry name" value="Tetraspanin/Peripherin"/>
</dbReference>
<accession>A0A8J6JPQ7</accession>
<keyword evidence="5 7" id="KW-0472">Membrane</keyword>
<name>A0A8J6JPQ7_ELECQ</name>
<evidence type="ECO:0000256" key="5">
    <source>
        <dbReference type="ARBA" id="ARBA00023136"/>
    </source>
</evidence>
<gene>
    <name evidence="8" type="ORF">GDO78_014850</name>
</gene>
<evidence type="ECO:0000256" key="6">
    <source>
        <dbReference type="ARBA" id="ARBA00023180"/>
    </source>
</evidence>
<evidence type="ECO:0000256" key="7">
    <source>
        <dbReference type="RuleBase" id="RU361218"/>
    </source>
</evidence>
<evidence type="ECO:0000313" key="9">
    <source>
        <dbReference type="Proteomes" id="UP000770717"/>
    </source>
</evidence>
<protein>
    <recommendedName>
        <fullName evidence="7">Tetraspanin</fullName>
    </recommendedName>
</protein>
<dbReference type="InterPro" id="IPR008952">
    <property type="entry name" value="Tetraspanin_EC2_sf"/>
</dbReference>
<dbReference type="EMBL" id="WNTK01001348">
    <property type="protein sequence ID" value="KAG9467495.1"/>
    <property type="molecule type" value="Genomic_DNA"/>
</dbReference>
<organism evidence="8 9">
    <name type="scientific">Eleutherodactylus coqui</name>
    <name type="common">Puerto Rican coqui</name>
    <dbReference type="NCBI Taxonomy" id="57060"/>
    <lineage>
        <taxon>Eukaryota</taxon>
        <taxon>Metazoa</taxon>
        <taxon>Chordata</taxon>
        <taxon>Craniata</taxon>
        <taxon>Vertebrata</taxon>
        <taxon>Euteleostomi</taxon>
        <taxon>Amphibia</taxon>
        <taxon>Batrachia</taxon>
        <taxon>Anura</taxon>
        <taxon>Neobatrachia</taxon>
        <taxon>Hyloidea</taxon>
        <taxon>Eleutherodactylidae</taxon>
        <taxon>Eleutherodactylinae</taxon>
        <taxon>Eleutherodactylus</taxon>
        <taxon>Eleutherodactylus</taxon>
    </lineage>
</organism>
<evidence type="ECO:0000256" key="2">
    <source>
        <dbReference type="ARBA" id="ARBA00006840"/>
    </source>
</evidence>
<dbReference type="PIRSF" id="PIRSF002419">
    <property type="entry name" value="Tetraspanin"/>
    <property type="match status" value="1"/>
</dbReference>
<keyword evidence="6" id="KW-0325">Glycoprotein</keyword>
<evidence type="ECO:0000313" key="8">
    <source>
        <dbReference type="EMBL" id="KAG9467495.1"/>
    </source>
</evidence>
<keyword evidence="9" id="KW-1185">Reference proteome</keyword>
<comment type="caution">
    <text evidence="8">The sequence shown here is derived from an EMBL/GenBank/DDBJ whole genome shotgun (WGS) entry which is preliminary data.</text>
</comment>
<dbReference type="OrthoDB" id="10033535at2759"/>
<comment type="similarity">
    <text evidence="2 7">Belongs to the tetraspanin (TM4SF) family.</text>
</comment>
<dbReference type="SUPFAM" id="SSF48652">
    <property type="entry name" value="Tetraspanin"/>
    <property type="match status" value="1"/>
</dbReference>
<comment type="subcellular location">
    <subcellularLocation>
        <location evidence="1 7">Membrane</location>
        <topology evidence="1 7">Multi-pass membrane protein</topology>
    </subcellularLocation>
</comment>
<dbReference type="PANTHER" id="PTHR19282:SF548">
    <property type="entry name" value="TETRASPANIN"/>
    <property type="match status" value="1"/>
</dbReference>
<dbReference type="PRINTS" id="PR00259">
    <property type="entry name" value="TMFOUR"/>
</dbReference>
<feature type="transmembrane region" description="Helical" evidence="7">
    <location>
        <begin position="210"/>
        <end position="233"/>
    </location>
</feature>
<keyword evidence="4 7" id="KW-1133">Transmembrane helix</keyword>
<evidence type="ECO:0000256" key="4">
    <source>
        <dbReference type="ARBA" id="ARBA00022989"/>
    </source>
</evidence>
<dbReference type="AlphaFoldDB" id="A0A8J6JPQ7"/>
<keyword evidence="3 7" id="KW-0812">Transmembrane</keyword>
<dbReference type="GO" id="GO:0016477">
    <property type="term" value="P:cell migration"/>
    <property type="evidence" value="ECO:0007669"/>
    <property type="project" value="TreeGrafter"/>
</dbReference>
<reference evidence="8" key="1">
    <citation type="thesis" date="2020" institute="ProQuest LLC" country="789 East Eisenhower Parkway, Ann Arbor, MI, USA">
        <title>Comparative Genomics and Chromosome Evolution.</title>
        <authorList>
            <person name="Mudd A.B."/>
        </authorList>
    </citation>
    <scope>NUCLEOTIDE SEQUENCE</scope>
    <source>
        <strain evidence="8">HN-11 Male</strain>
        <tissue evidence="8">Kidney and liver</tissue>
    </source>
</reference>
<feature type="transmembrane region" description="Helical" evidence="7">
    <location>
        <begin position="87"/>
        <end position="109"/>
    </location>
</feature>
<feature type="transmembrane region" description="Helical" evidence="7">
    <location>
        <begin position="12"/>
        <end position="37"/>
    </location>
</feature>
<dbReference type="GO" id="GO:0005886">
    <property type="term" value="C:plasma membrane"/>
    <property type="evidence" value="ECO:0007669"/>
    <property type="project" value="TreeGrafter"/>
</dbReference>
<dbReference type="Proteomes" id="UP000770717">
    <property type="component" value="Unassembled WGS sequence"/>
</dbReference>
<feature type="transmembrane region" description="Helical" evidence="7">
    <location>
        <begin position="57"/>
        <end position="78"/>
    </location>
</feature>
<dbReference type="InterPro" id="IPR000301">
    <property type="entry name" value="Tetraspanin_animals"/>
</dbReference>
<dbReference type="PANTHER" id="PTHR19282">
    <property type="entry name" value="TETRASPANIN"/>
    <property type="match status" value="1"/>
</dbReference>
<sequence length="251" mass="27647">MRAESQDKLLCLKAGLLCVILFFWVSGVMMICVGISVQIKLSDVSIVVAETSSGAPVALTVVGMIIFFLSGLGFVAAFKEDQVLMKIFAGIMLLLFIIEIIVGLSAYSYRNKLQRNVLNRFLKVLSKYGVEKQITRAVDGVQQEFQCCGAGNFTDWFNISAGISQNSVPNSCCRIVQPQCGEDAMERREQLYQEGCVLKMKIWISEHYDVIGAVGIGLGLTQILGILFSCLLVKILQEKYVPVRGAKEAAR</sequence>
<evidence type="ECO:0000256" key="3">
    <source>
        <dbReference type="ARBA" id="ARBA00022692"/>
    </source>
</evidence>
<dbReference type="Pfam" id="PF00335">
    <property type="entry name" value="Tetraspanin"/>
    <property type="match status" value="1"/>
</dbReference>
<evidence type="ECO:0000256" key="1">
    <source>
        <dbReference type="ARBA" id="ARBA00004141"/>
    </source>
</evidence>